<keyword evidence="5" id="KW-1185">Reference proteome</keyword>
<comment type="similarity">
    <text evidence="2">Belongs to the PPR family. PCMP-E subfamily.</text>
</comment>
<feature type="repeat" description="PPR" evidence="3">
    <location>
        <begin position="59"/>
        <end position="93"/>
    </location>
</feature>
<dbReference type="NCBIfam" id="TIGR00756">
    <property type="entry name" value="PPR"/>
    <property type="match status" value="4"/>
</dbReference>
<keyword evidence="1" id="KW-0677">Repeat</keyword>
<evidence type="ECO:0000256" key="3">
    <source>
        <dbReference type="PROSITE-ProRule" id="PRU00708"/>
    </source>
</evidence>
<reference evidence="4 5" key="1">
    <citation type="journal article" date="2024" name="Plant Biotechnol. J.">
        <title>Dendrobium thyrsiflorum genome and its molecular insights into genes involved in important horticultural traits.</title>
        <authorList>
            <person name="Chen B."/>
            <person name="Wang J.Y."/>
            <person name="Zheng P.J."/>
            <person name="Li K.L."/>
            <person name="Liang Y.M."/>
            <person name="Chen X.F."/>
            <person name="Zhang C."/>
            <person name="Zhao X."/>
            <person name="He X."/>
            <person name="Zhang G.Q."/>
            <person name="Liu Z.J."/>
            <person name="Xu Q."/>
        </authorList>
    </citation>
    <scope>NUCLEOTIDE SEQUENCE [LARGE SCALE GENOMIC DNA]</scope>
    <source>
        <strain evidence="4">GZMU011</strain>
    </source>
</reference>
<evidence type="ECO:0000313" key="5">
    <source>
        <dbReference type="Proteomes" id="UP001552299"/>
    </source>
</evidence>
<dbReference type="Pfam" id="PF13041">
    <property type="entry name" value="PPR_2"/>
    <property type="match status" value="3"/>
</dbReference>
<dbReference type="EMBL" id="JANQDX010000017">
    <property type="protein sequence ID" value="KAL0908211.1"/>
    <property type="molecule type" value="Genomic_DNA"/>
</dbReference>
<dbReference type="FunFam" id="1.25.40.10:FF:000361">
    <property type="entry name" value="Pentatricopeptide repeat-containing protein chloroplastic"/>
    <property type="match status" value="1"/>
</dbReference>
<name>A0ABD0UD82_DENTH</name>
<evidence type="ECO:0000256" key="1">
    <source>
        <dbReference type="ARBA" id="ARBA00022737"/>
    </source>
</evidence>
<gene>
    <name evidence="4" type="ORF">M5K25_022689</name>
</gene>
<feature type="repeat" description="PPR" evidence="3">
    <location>
        <begin position="367"/>
        <end position="401"/>
    </location>
</feature>
<dbReference type="InterPro" id="IPR046960">
    <property type="entry name" value="PPR_At4g14850-like_plant"/>
</dbReference>
<comment type="caution">
    <text evidence="4">The sequence shown here is derived from an EMBL/GenBank/DDBJ whole genome shotgun (WGS) entry which is preliminary data.</text>
</comment>
<evidence type="ECO:0000256" key="2">
    <source>
        <dbReference type="ARBA" id="ARBA00061659"/>
    </source>
</evidence>
<dbReference type="InterPro" id="IPR046848">
    <property type="entry name" value="E_motif"/>
</dbReference>
<feature type="repeat" description="PPR" evidence="3">
    <location>
        <begin position="469"/>
        <end position="503"/>
    </location>
</feature>
<evidence type="ECO:0000313" key="4">
    <source>
        <dbReference type="EMBL" id="KAL0908211.1"/>
    </source>
</evidence>
<dbReference type="FunFam" id="1.25.40.10:FF:000090">
    <property type="entry name" value="Pentatricopeptide repeat-containing protein, chloroplastic"/>
    <property type="match status" value="1"/>
</dbReference>
<dbReference type="Gene3D" id="1.25.40.10">
    <property type="entry name" value="Tetratricopeptide repeat domain"/>
    <property type="match status" value="7"/>
</dbReference>
<dbReference type="AlphaFoldDB" id="A0ABD0UD82"/>
<feature type="repeat" description="PPR" evidence="3">
    <location>
        <begin position="563"/>
        <end position="593"/>
    </location>
</feature>
<dbReference type="Pfam" id="PF01535">
    <property type="entry name" value="PPR"/>
    <property type="match status" value="6"/>
</dbReference>
<dbReference type="FunFam" id="1.25.40.10:FF:000073">
    <property type="entry name" value="Pentatricopeptide repeat-containing protein chloroplastic"/>
    <property type="match status" value="1"/>
</dbReference>
<dbReference type="GO" id="GO:0003729">
    <property type="term" value="F:mRNA binding"/>
    <property type="evidence" value="ECO:0007669"/>
    <property type="project" value="UniProtKB-ARBA"/>
</dbReference>
<feature type="repeat" description="PPR" evidence="3">
    <location>
        <begin position="594"/>
        <end position="628"/>
    </location>
</feature>
<sequence length="930" mass="104211">MVLLNSKHVFHSNAKRFSMLHIQCPSILALRSLSGGFDSKIIGPTRDAHPMFDEMLPRDCKYCNALIKTHAAKRQHFEALSVFKWMRIANFKPDRFALAAAIKASGVLCYGILGKAIHGFVMKASYAFLLPVEKALMDMYARIGALDDSLQVFEITDQKDSVSWNVMLAGFARAQLYMEAMNMLYMMHVSGGKEAKLTGITIAIILPICAKLKILEHGKCIHAYIIKSNLESETLVGNALLSMYAKCGGVVNDAWTVFYMISCKDVISWNSMIAGLSENGFFDKALELFYQMVSVGVIPTDATIVSVLPICSILENGWLYGKEIHGYTLRSKLDEEISVNNALLIHYLKVGDIFGSEYIFQKMQTRDLVTWNTLISGYAMNGWFSEAMNLFHNLLQSDMKPDAFTLISVLPCCAQLLDINEGKKIHDYILQHPSLGEETSLGNALVSFYGKCGKLDEAAECFQGISKKDLISWNAMLTACADNGQWEKLLKLLKQMNYLQIQPDYITITTIFRACTSLGLMKVREAHGYSFRAGLISHPNVMNAILDAYTNCQGIDEKSIGKNVPTNNAMILNYLKHGGLKDAEKIFNQMQEKDLTTWNLMLQVYTQNDCIDRVFILFHELQNDGTKPDIISIMSILSACSRVSFVHLVKQCHGYTIRASLEDKHLGAALLDTYSKCGSITDACKQFQIIPNKDLITFTTMIQGYAIHGMAEEALQTFSQMLKSNIKPDHVILTSLLSACSHAGLIDQGWEHFNSIKEVHGIKPTMEHYACMVDLLSRRGWLKEAYDFIKSMPCEANANVWGSLLGSCKIHGEVEIGCLAADHLFGVEGMNIGNYVVMSNIYAADGRWDGVEQVRRMMKNKDMRKPAGCSWIEVQRKNHVFIVTDFSHPQRHLIYSMLKSLDLHMKGHSARAHDIGISSLVFNQNLLEIS</sequence>
<feature type="repeat" description="PPR" evidence="3">
    <location>
        <begin position="694"/>
        <end position="728"/>
    </location>
</feature>
<dbReference type="PANTHER" id="PTHR24015:SF1758">
    <property type="entry name" value="OS02G0290000 PROTEIN"/>
    <property type="match status" value="1"/>
</dbReference>
<dbReference type="InterPro" id="IPR002885">
    <property type="entry name" value="PPR_rpt"/>
</dbReference>
<dbReference type="Proteomes" id="UP001552299">
    <property type="component" value="Unassembled WGS sequence"/>
</dbReference>
<feature type="repeat" description="PPR" evidence="3">
    <location>
        <begin position="265"/>
        <end position="299"/>
    </location>
</feature>
<dbReference type="PROSITE" id="PS51375">
    <property type="entry name" value="PPR"/>
    <property type="match status" value="8"/>
</dbReference>
<dbReference type="PANTHER" id="PTHR24015">
    <property type="entry name" value="OS07G0578800 PROTEIN-RELATED"/>
    <property type="match status" value="1"/>
</dbReference>
<organism evidence="4 5">
    <name type="scientific">Dendrobium thyrsiflorum</name>
    <name type="common">Pinecone-like raceme dendrobium</name>
    <name type="synonym">Orchid</name>
    <dbReference type="NCBI Taxonomy" id="117978"/>
    <lineage>
        <taxon>Eukaryota</taxon>
        <taxon>Viridiplantae</taxon>
        <taxon>Streptophyta</taxon>
        <taxon>Embryophyta</taxon>
        <taxon>Tracheophyta</taxon>
        <taxon>Spermatophyta</taxon>
        <taxon>Magnoliopsida</taxon>
        <taxon>Liliopsida</taxon>
        <taxon>Asparagales</taxon>
        <taxon>Orchidaceae</taxon>
        <taxon>Epidendroideae</taxon>
        <taxon>Malaxideae</taxon>
        <taxon>Dendrobiinae</taxon>
        <taxon>Dendrobium</taxon>
    </lineage>
</organism>
<accession>A0ABD0UD82</accession>
<evidence type="ECO:0008006" key="6">
    <source>
        <dbReference type="Google" id="ProtNLM"/>
    </source>
</evidence>
<proteinExistence type="inferred from homology"/>
<dbReference type="Pfam" id="PF20431">
    <property type="entry name" value="E_motif"/>
    <property type="match status" value="1"/>
</dbReference>
<dbReference type="InterPro" id="IPR011990">
    <property type="entry name" value="TPR-like_helical_dom_sf"/>
</dbReference>
<feature type="repeat" description="PPR" evidence="3">
    <location>
        <begin position="160"/>
        <end position="194"/>
    </location>
</feature>
<protein>
    <recommendedName>
        <fullName evidence="6">Pentatricopeptide repeat-containing protein</fullName>
    </recommendedName>
</protein>